<feature type="region of interest" description="Disordered" evidence="1">
    <location>
        <begin position="338"/>
        <end position="404"/>
    </location>
</feature>
<feature type="transmembrane region" description="Helical" evidence="2">
    <location>
        <begin position="223"/>
        <end position="250"/>
    </location>
</feature>
<feature type="transmembrane region" description="Helical" evidence="2">
    <location>
        <begin position="262"/>
        <end position="280"/>
    </location>
</feature>
<keyword evidence="4" id="KW-1185">Reference proteome</keyword>
<feature type="transmembrane region" description="Helical" evidence="2">
    <location>
        <begin position="70"/>
        <end position="89"/>
    </location>
</feature>
<sequence length="404" mass="41964">MVYDDPGRAASAEVPGAAAENVFDDPAQGEPGRDRLGVHVAWELVLLVALAALAYLLWREDPDALRGDGLRRLLVDAVALGLLVVAAGLSLRTAAVNLAIGPVALAAALHFAEQGDRGMSTALVPALVAAALGGLALAWTVVVLHVPGWAASLAAAAGMIVWIERWKLPVAVQADYDPRRNAYYLFAGFAAVAVLLGAFGAIRTVRRLVGRFRPVADPARRRGMAAALVTAAALTTSTVLAMLAGVLVAANGTGPVTPGSGLDWTVLAVGASLLGGTSAYGRRGGIFGALLAVALVVTYLAWAAETGAATDRWAVGGVALAAGLLVTRMVETYGRPRTARGEPVELPPVRDGAISSGWSMPPAGEARNWTPALPERTADTDTPPDPWEAPRWQRDPPRWDTGDR</sequence>
<feature type="transmembrane region" description="Helical" evidence="2">
    <location>
        <begin position="95"/>
        <end position="112"/>
    </location>
</feature>
<feature type="transmembrane region" description="Helical" evidence="2">
    <location>
        <begin position="310"/>
        <end position="330"/>
    </location>
</feature>
<dbReference type="AlphaFoldDB" id="A0A125Q239"/>
<protein>
    <submittedName>
        <fullName evidence="3">Monosaccharide ABC transporter membrane protein, CUT2 family</fullName>
    </submittedName>
</protein>
<evidence type="ECO:0000256" key="1">
    <source>
        <dbReference type="SAM" id="MobiDB-lite"/>
    </source>
</evidence>
<dbReference type="EMBL" id="LT607752">
    <property type="protein sequence ID" value="SCG76736.1"/>
    <property type="molecule type" value="Genomic_DNA"/>
</dbReference>
<organism evidence="3 4">
    <name type="scientific">Micromonospora rifamycinica</name>
    <dbReference type="NCBI Taxonomy" id="291594"/>
    <lineage>
        <taxon>Bacteria</taxon>
        <taxon>Bacillati</taxon>
        <taxon>Actinomycetota</taxon>
        <taxon>Actinomycetes</taxon>
        <taxon>Micromonosporales</taxon>
        <taxon>Micromonosporaceae</taxon>
        <taxon>Micromonospora</taxon>
    </lineage>
</organism>
<feature type="compositionally biased region" description="Basic and acidic residues" evidence="1">
    <location>
        <begin position="391"/>
        <end position="404"/>
    </location>
</feature>
<dbReference type="OrthoDB" id="3405932at2"/>
<proteinExistence type="predicted"/>
<evidence type="ECO:0000313" key="4">
    <source>
        <dbReference type="Proteomes" id="UP000198226"/>
    </source>
</evidence>
<keyword evidence="2" id="KW-0812">Transmembrane</keyword>
<evidence type="ECO:0000313" key="3">
    <source>
        <dbReference type="EMBL" id="SCG76736.1"/>
    </source>
</evidence>
<keyword evidence="2" id="KW-0472">Membrane</keyword>
<feature type="transmembrane region" description="Helical" evidence="2">
    <location>
        <begin position="182"/>
        <end position="202"/>
    </location>
</feature>
<reference evidence="4" key="1">
    <citation type="submission" date="2016-06" db="EMBL/GenBank/DDBJ databases">
        <authorList>
            <person name="Varghese N."/>
            <person name="Submissions Spin"/>
        </authorList>
    </citation>
    <scope>NUCLEOTIDE SEQUENCE [LARGE SCALE GENOMIC DNA]</scope>
    <source>
        <strain evidence="4">DSM 44983</strain>
    </source>
</reference>
<feature type="transmembrane region" description="Helical" evidence="2">
    <location>
        <begin position="124"/>
        <end position="146"/>
    </location>
</feature>
<feature type="transmembrane region" description="Helical" evidence="2">
    <location>
        <begin position="287"/>
        <end position="304"/>
    </location>
</feature>
<feature type="transmembrane region" description="Helical" evidence="2">
    <location>
        <begin position="40"/>
        <end position="58"/>
    </location>
</feature>
<name>A0A125Q239_9ACTN</name>
<gene>
    <name evidence="3" type="ORF">GA0070623_4148</name>
</gene>
<evidence type="ECO:0000256" key="2">
    <source>
        <dbReference type="SAM" id="Phobius"/>
    </source>
</evidence>
<keyword evidence="2" id="KW-1133">Transmembrane helix</keyword>
<dbReference type="Proteomes" id="UP000198226">
    <property type="component" value="Chromosome I"/>
</dbReference>
<dbReference type="RefSeq" id="WP_067302232.1">
    <property type="nucleotide sequence ID" value="NZ_LRMV01000008.1"/>
</dbReference>
<accession>A0A125Q239</accession>